<dbReference type="SUPFAM" id="SSF52799">
    <property type="entry name" value="(Phosphotyrosine protein) phosphatases II"/>
    <property type="match status" value="1"/>
</dbReference>
<organism evidence="2 3">
    <name type="scientific">Ferruginivarius sediminum</name>
    <dbReference type="NCBI Taxonomy" id="2661937"/>
    <lineage>
        <taxon>Bacteria</taxon>
        <taxon>Pseudomonadati</taxon>
        <taxon>Pseudomonadota</taxon>
        <taxon>Alphaproteobacteria</taxon>
        <taxon>Rhodospirillales</taxon>
        <taxon>Rhodospirillaceae</taxon>
        <taxon>Ferruginivarius</taxon>
    </lineage>
</organism>
<evidence type="ECO:0000313" key="2">
    <source>
        <dbReference type="EMBL" id="RDD61606.1"/>
    </source>
</evidence>
<dbReference type="Gene3D" id="3.90.190.10">
    <property type="entry name" value="Protein tyrosine phosphatase superfamily"/>
    <property type="match status" value="1"/>
</dbReference>
<dbReference type="InterPro" id="IPR055214">
    <property type="entry name" value="PTP-NADK"/>
</dbReference>
<reference evidence="2 3" key="1">
    <citation type="submission" date="2018-07" db="EMBL/GenBank/DDBJ databases">
        <title>Venubactetium sediminum gen. nov., sp. nov., isolated from a marine solar saltern.</title>
        <authorList>
            <person name="Wang S."/>
        </authorList>
    </citation>
    <scope>NUCLEOTIDE SEQUENCE [LARGE SCALE GENOMIC DNA]</scope>
    <source>
        <strain evidence="2 3">WD2A32</strain>
    </source>
</reference>
<proteinExistence type="predicted"/>
<gene>
    <name evidence="2" type="ORF">DRB17_11770</name>
</gene>
<dbReference type="Pfam" id="PF22741">
    <property type="entry name" value="PTP-NADK"/>
    <property type="match status" value="1"/>
</dbReference>
<keyword evidence="3" id="KW-1185">Reference proteome</keyword>
<dbReference type="AlphaFoldDB" id="A0A369TFC9"/>
<sequence length="240" mass="25109">MTRLPSPCGNPSLSVLPSAGTKPLCTPSCAIPPLRQRIDAVQCTAPSFNLEISDIHDEESGMIKHLAAVALAALMLSAGVAGAAPSQAPFGDEVGPAFTNYNRAWPTIGSAGTLGEGAAEKAKALGFRTVVDLRTPQEGVAEEKTRIEGAGLTYINIPVATRAPTPAQVEEFAKLVADESLMPMLVHCASANRVGAMWALYRAGQGVDPMVAVEEGRVLGLKPSREGNVREQLGLPPMEE</sequence>
<name>A0A369TFC9_9PROT</name>
<comment type="caution">
    <text evidence="2">The sequence shown here is derived from an EMBL/GenBank/DDBJ whole genome shotgun (WGS) entry which is preliminary data.</text>
</comment>
<dbReference type="InterPro" id="IPR029021">
    <property type="entry name" value="Prot-tyrosine_phosphatase-like"/>
</dbReference>
<evidence type="ECO:0000259" key="1">
    <source>
        <dbReference type="Pfam" id="PF22741"/>
    </source>
</evidence>
<dbReference type="EMBL" id="QPMH01000010">
    <property type="protein sequence ID" value="RDD61606.1"/>
    <property type="molecule type" value="Genomic_DNA"/>
</dbReference>
<dbReference type="Proteomes" id="UP000253941">
    <property type="component" value="Unassembled WGS sequence"/>
</dbReference>
<evidence type="ECO:0000313" key="3">
    <source>
        <dbReference type="Proteomes" id="UP000253941"/>
    </source>
</evidence>
<feature type="domain" description="DSP-PTPase phosphatase fused to NAD+ Kinase" evidence="1">
    <location>
        <begin position="125"/>
        <end position="213"/>
    </location>
</feature>
<protein>
    <recommendedName>
        <fullName evidence="1">DSP-PTPase phosphatase fused to NAD+ Kinase domain-containing protein</fullName>
    </recommendedName>
</protein>
<accession>A0A369TFC9</accession>